<feature type="transmembrane region" description="Helical" evidence="1">
    <location>
        <begin position="204"/>
        <end position="223"/>
    </location>
</feature>
<dbReference type="KEGG" id="cfi:Celf_3056"/>
<dbReference type="InterPro" id="IPR045393">
    <property type="entry name" value="DUF6518"/>
</dbReference>
<dbReference type="Proteomes" id="UP000008460">
    <property type="component" value="Chromosome"/>
</dbReference>
<keyword evidence="3" id="KW-1185">Reference proteome</keyword>
<evidence type="ECO:0000256" key="1">
    <source>
        <dbReference type="SAM" id="Phobius"/>
    </source>
</evidence>
<feature type="transmembrane region" description="Helical" evidence="1">
    <location>
        <begin position="87"/>
        <end position="106"/>
    </location>
</feature>
<sequence>MGARGPLAGVRSVLGVTALAPARPTDGAVTHTVRVVLLAATLGLAWGAATSFLQTVLPDPVSGLANAVAPWLVVPFVVGARARGDGTAAAAGLLACALQVVGYYVTSDLRGYGVATATVLAWTVTAALGGPLFGIAGRTWLTGEGRRRGLGEALLVGVWFTEAVVGFGVRLHYYDDAVVFALVAALLLLTLGRRPGPLTATLRWLAAVVPAGAVGMLLLDPLLRALS</sequence>
<proteinExistence type="predicted"/>
<protein>
    <submittedName>
        <fullName evidence="2">Uncharacterized protein</fullName>
    </submittedName>
</protein>
<reference evidence="2 3" key="1">
    <citation type="submission" date="2011-04" db="EMBL/GenBank/DDBJ databases">
        <title>Complete sequence of Cellulomonas fimi ATCC 484.</title>
        <authorList>
            <consortium name="US DOE Joint Genome Institute"/>
            <person name="Lucas S."/>
            <person name="Han J."/>
            <person name="Lapidus A."/>
            <person name="Cheng J.-F."/>
            <person name="Goodwin L."/>
            <person name="Pitluck S."/>
            <person name="Peters L."/>
            <person name="Chertkov O."/>
            <person name="Detter J.C."/>
            <person name="Han C."/>
            <person name="Tapia R."/>
            <person name="Land M."/>
            <person name="Hauser L."/>
            <person name="Kyrpides N."/>
            <person name="Ivanova N."/>
            <person name="Ovchinnikova G."/>
            <person name="Pagani I."/>
            <person name="Mead D."/>
            <person name="Brumm P."/>
            <person name="Woyke T."/>
        </authorList>
    </citation>
    <scope>NUCLEOTIDE SEQUENCE [LARGE SCALE GENOMIC DNA]</scope>
    <source>
        <strain evidence="3">ATCC 484 / DSM 20113 / JCM 1341 / NBRC 15513 / NCIMB 8980 / NCTC 7547</strain>
    </source>
</reference>
<organism evidence="2 3">
    <name type="scientific">Cellulomonas fimi (strain ATCC 484 / DSM 20113 / JCM 1341 / CCUG 24087 / LMG 16345 / NBRC 15513 / NCIMB 8980 / NCTC 7547 / NRS-133)</name>
    <dbReference type="NCBI Taxonomy" id="590998"/>
    <lineage>
        <taxon>Bacteria</taxon>
        <taxon>Bacillati</taxon>
        <taxon>Actinomycetota</taxon>
        <taxon>Actinomycetes</taxon>
        <taxon>Micrococcales</taxon>
        <taxon>Cellulomonadaceae</taxon>
        <taxon>Cellulomonas</taxon>
    </lineage>
</organism>
<name>F4GZ57_CELFA</name>
<dbReference type="Pfam" id="PF20128">
    <property type="entry name" value="DUF6518"/>
    <property type="match status" value="1"/>
</dbReference>
<keyword evidence="1" id="KW-0472">Membrane</keyword>
<feature type="transmembrane region" description="Helical" evidence="1">
    <location>
        <begin position="63"/>
        <end position="80"/>
    </location>
</feature>
<gene>
    <name evidence="2" type="ordered locus">Celf_3056</name>
</gene>
<accession>F4GZ57</accession>
<dbReference type="EMBL" id="CP002666">
    <property type="protein sequence ID" value="AEE47173.1"/>
    <property type="molecule type" value="Genomic_DNA"/>
</dbReference>
<dbReference type="AlphaFoldDB" id="F4GZ57"/>
<feature type="transmembrane region" description="Helical" evidence="1">
    <location>
        <begin position="149"/>
        <end position="167"/>
    </location>
</feature>
<evidence type="ECO:0000313" key="3">
    <source>
        <dbReference type="Proteomes" id="UP000008460"/>
    </source>
</evidence>
<keyword evidence="1" id="KW-0812">Transmembrane</keyword>
<feature type="transmembrane region" description="Helical" evidence="1">
    <location>
        <begin position="173"/>
        <end position="192"/>
    </location>
</feature>
<dbReference type="HOGENOM" id="CLU_1218042_0_0_11"/>
<dbReference type="eggNOG" id="ENOG5033CK2">
    <property type="taxonomic scope" value="Bacteria"/>
</dbReference>
<keyword evidence="1" id="KW-1133">Transmembrane helix</keyword>
<feature type="transmembrane region" description="Helical" evidence="1">
    <location>
        <begin position="112"/>
        <end position="137"/>
    </location>
</feature>
<evidence type="ECO:0000313" key="2">
    <source>
        <dbReference type="EMBL" id="AEE47173.1"/>
    </source>
</evidence>
<feature type="transmembrane region" description="Helical" evidence="1">
    <location>
        <begin position="35"/>
        <end position="57"/>
    </location>
</feature>